<evidence type="ECO:0000256" key="1">
    <source>
        <dbReference type="SAM" id="Phobius"/>
    </source>
</evidence>
<protein>
    <submittedName>
        <fullName evidence="2">NnrS family protein</fullName>
    </submittedName>
</protein>
<feature type="transmembrane region" description="Helical" evidence="1">
    <location>
        <begin position="288"/>
        <end position="312"/>
    </location>
</feature>
<feature type="transmembrane region" description="Helical" evidence="1">
    <location>
        <begin position="137"/>
        <end position="155"/>
    </location>
</feature>
<feature type="transmembrane region" description="Helical" evidence="1">
    <location>
        <begin position="55"/>
        <end position="72"/>
    </location>
</feature>
<keyword evidence="1" id="KW-1133">Transmembrane helix</keyword>
<evidence type="ECO:0000313" key="3">
    <source>
        <dbReference type="Proteomes" id="UP001214250"/>
    </source>
</evidence>
<dbReference type="Pfam" id="PF05940">
    <property type="entry name" value="NnrS"/>
    <property type="match status" value="1"/>
</dbReference>
<proteinExistence type="predicted"/>
<feature type="transmembrane region" description="Helical" evidence="1">
    <location>
        <begin position="257"/>
        <end position="276"/>
    </location>
</feature>
<dbReference type="InterPro" id="IPR010266">
    <property type="entry name" value="NnrS"/>
</dbReference>
<keyword evidence="1" id="KW-0472">Membrane</keyword>
<accession>A0ABY7VYK4</accession>
<feature type="transmembrane region" description="Helical" evidence="1">
    <location>
        <begin position="324"/>
        <end position="342"/>
    </location>
</feature>
<organism evidence="2 3">
    <name type="scientific">Lentisphaera profundi</name>
    <dbReference type="NCBI Taxonomy" id="1658616"/>
    <lineage>
        <taxon>Bacteria</taxon>
        <taxon>Pseudomonadati</taxon>
        <taxon>Lentisphaerota</taxon>
        <taxon>Lentisphaeria</taxon>
        <taxon>Lentisphaerales</taxon>
        <taxon>Lentisphaeraceae</taxon>
        <taxon>Lentisphaera</taxon>
    </lineage>
</organism>
<keyword evidence="3" id="KW-1185">Reference proteome</keyword>
<reference evidence="2 3" key="1">
    <citation type="submission" date="2023-02" db="EMBL/GenBank/DDBJ databases">
        <title>Genome sequence of Lentisphaera profundi SAORIC-696.</title>
        <authorList>
            <person name="Kim e."/>
            <person name="Cho J.-C."/>
            <person name="Choi A."/>
            <person name="Kang I."/>
        </authorList>
    </citation>
    <scope>NUCLEOTIDE SEQUENCE [LARGE SCALE GENOMIC DNA]</scope>
    <source>
        <strain evidence="2 3">SAORIC-696</strain>
    </source>
</reference>
<feature type="transmembrane region" description="Helical" evidence="1">
    <location>
        <begin position="105"/>
        <end position="125"/>
    </location>
</feature>
<dbReference type="Proteomes" id="UP001214250">
    <property type="component" value="Chromosome 2"/>
</dbReference>
<keyword evidence="1" id="KW-0812">Transmembrane</keyword>
<feature type="transmembrane region" description="Helical" evidence="1">
    <location>
        <begin position="354"/>
        <end position="379"/>
    </location>
</feature>
<feature type="transmembrane region" description="Helical" evidence="1">
    <location>
        <begin position="12"/>
        <end position="35"/>
    </location>
</feature>
<feature type="transmembrane region" description="Helical" evidence="1">
    <location>
        <begin position="167"/>
        <end position="185"/>
    </location>
</feature>
<feature type="transmembrane region" description="Helical" evidence="1">
    <location>
        <begin position="232"/>
        <end position="250"/>
    </location>
</feature>
<gene>
    <name evidence="2" type="ORF">PQO03_15575</name>
</gene>
<evidence type="ECO:0000313" key="2">
    <source>
        <dbReference type="EMBL" id="WDE99255.1"/>
    </source>
</evidence>
<name>A0ABY7VYK4_9BACT</name>
<sequence length="386" mass="42817">MTSFALAKKPLGFRAFFLLAAYSTVFSMLLWGGVYAHGTPVNSSYGMLYWHSHEMIFGFTLAIIAGFLLTAVQNWTGIALASGIKLAPLIIVWLAGRIVPFLSLSPLMISIIDLSFIPLLMLYLAPPLIKAKKFKNLVMLVLLALLFVCNLFFHLELLQVTQLTLRKAIFVSVDLTLIMICIISGRIIPFFTGKVLDPEKSVKKPVFEILSILSILLLVFSDLHLIEESLLRWLYIPAAIIHLLRIKGWYQKGVAKIPVLFVLYTGYSWLIIGFVLKGLSGFGIINGFTLIHAFTSGCMGVIILAMISRVSLGHTGRKIKSSKAVNVSFIVINLVALVRVFVPLINESYYIKAILWSSSLWVLAFLIFSCAFTPILLGVRADGEEG</sequence>
<dbReference type="EMBL" id="CP117812">
    <property type="protein sequence ID" value="WDE99255.1"/>
    <property type="molecule type" value="Genomic_DNA"/>
</dbReference>
<dbReference type="RefSeq" id="WP_274154115.1">
    <property type="nucleotide sequence ID" value="NZ_CP117812.1"/>
</dbReference>
<feature type="transmembrane region" description="Helical" evidence="1">
    <location>
        <begin position="79"/>
        <end position="99"/>
    </location>
</feature>
<feature type="transmembrane region" description="Helical" evidence="1">
    <location>
        <begin position="206"/>
        <end position="226"/>
    </location>
</feature>